<dbReference type="PROSITE" id="PS00061">
    <property type="entry name" value="ADH_SHORT"/>
    <property type="match status" value="1"/>
</dbReference>
<dbReference type="Proteomes" id="UP001595897">
    <property type="component" value="Unassembled WGS sequence"/>
</dbReference>
<evidence type="ECO:0000313" key="3">
    <source>
        <dbReference type="EMBL" id="MFC4698989.1"/>
    </source>
</evidence>
<keyword evidence="2" id="KW-0560">Oxidoreductase</keyword>
<evidence type="ECO:0000313" key="4">
    <source>
        <dbReference type="Proteomes" id="UP001595897"/>
    </source>
</evidence>
<dbReference type="PRINTS" id="PR00080">
    <property type="entry name" value="SDRFAMILY"/>
</dbReference>
<name>A0ABV9LS99_9ALTE</name>
<dbReference type="CDD" id="cd05233">
    <property type="entry name" value="SDR_c"/>
    <property type="match status" value="1"/>
</dbReference>
<dbReference type="PANTHER" id="PTHR43477">
    <property type="entry name" value="DIHYDROANTICAPSIN 7-DEHYDROGENASE"/>
    <property type="match status" value="1"/>
</dbReference>
<organism evidence="3 4">
    <name type="scientific">Glaciecola siphonariae</name>
    <dbReference type="NCBI Taxonomy" id="521012"/>
    <lineage>
        <taxon>Bacteria</taxon>
        <taxon>Pseudomonadati</taxon>
        <taxon>Pseudomonadota</taxon>
        <taxon>Gammaproteobacteria</taxon>
        <taxon>Alteromonadales</taxon>
        <taxon>Alteromonadaceae</taxon>
        <taxon>Glaciecola</taxon>
    </lineage>
</organism>
<reference evidence="4" key="1">
    <citation type="journal article" date="2019" name="Int. J. Syst. Evol. Microbiol.">
        <title>The Global Catalogue of Microorganisms (GCM) 10K type strain sequencing project: providing services to taxonomists for standard genome sequencing and annotation.</title>
        <authorList>
            <consortium name="The Broad Institute Genomics Platform"/>
            <consortium name="The Broad Institute Genome Sequencing Center for Infectious Disease"/>
            <person name="Wu L."/>
            <person name="Ma J."/>
        </authorList>
    </citation>
    <scope>NUCLEOTIDE SEQUENCE [LARGE SCALE GENOMIC DNA]</scope>
    <source>
        <strain evidence="4">KACC 12507</strain>
    </source>
</reference>
<dbReference type="Gene3D" id="3.40.50.720">
    <property type="entry name" value="NAD(P)-binding Rossmann-like Domain"/>
    <property type="match status" value="1"/>
</dbReference>
<evidence type="ECO:0000256" key="1">
    <source>
        <dbReference type="ARBA" id="ARBA00006484"/>
    </source>
</evidence>
<dbReference type="InterPro" id="IPR051122">
    <property type="entry name" value="SDR_DHRS6-like"/>
</dbReference>
<comment type="caution">
    <text evidence="3">The sequence shown here is derived from an EMBL/GenBank/DDBJ whole genome shotgun (WGS) entry which is preliminary data.</text>
</comment>
<dbReference type="InterPro" id="IPR020904">
    <property type="entry name" value="Sc_DH/Rdtase_CS"/>
</dbReference>
<proteinExistence type="inferred from homology"/>
<comment type="similarity">
    <text evidence="1">Belongs to the short-chain dehydrogenases/reductases (SDR) family.</text>
</comment>
<evidence type="ECO:0000256" key="2">
    <source>
        <dbReference type="ARBA" id="ARBA00023002"/>
    </source>
</evidence>
<dbReference type="PANTHER" id="PTHR43477:SF1">
    <property type="entry name" value="DIHYDROANTICAPSIN 7-DEHYDROGENASE"/>
    <property type="match status" value="1"/>
</dbReference>
<keyword evidence="4" id="KW-1185">Reference proteome</keyword>
<dbReference type="EMBL" id="JBHSGU010000002">
    <property type="protein sequence ID" value="MFC4698989.1"/>
    <property type="molecule type" value="Genomic_DNA"/>
</dbReference>
<dbReference type="InterPro" id="IPR036291">
    <property type="entry name" value="NAD(P)-bd_dom_sf"/>
</dbReference>
<dbReference type="InterPro" id="IPR002347">
    <property type="entry name" value="SDR_fam"/>
</dbReference>
<gene>
    <name evidence="3" type="ORF">ACFO4O_02295</name>
</gene>
<sequence length="246" mass="25948">MKLQDKVVLVTGGNSGIGKASAALFKAEGAKLIITGRNDSELKKAADELGVDYFLADASSVAESTSMAAYVKEKYGKLDVLFANAGVTLASPTMQESESDYDLQFAINTKGIYFAVQAILPLMSKGSSIIVNTSCLSVMGSPGMASYSATKAAVRSFVRTWAIEFAEMGIRTNAVSPGPINTPIYAKLGMPQEQLEEMAAGIVQKIPMGRFGEPEEIAKAALFLASDDSSFVNGIELFVDGGMGQI</sequence>
<accession>A0ABV9LS99</accession>
<protein>
    <submittedName>
        <fullName evidence="3">SDR family oxidoreductase</fullName>
    </submittedName>
</protein>
<dbReference type="Pfam" id="PF13561">
    <property type="entry name" value="adh_short_C2"/>
    <property type="match status" value="1"/>
</dbReference>
<dbReference type="RefSeq" id="WP_382405691.1">
    <property type="nucleotide sequence ID" value="NZ_JBHSGU010000002.1"/>
</dbReference>
<dbReference type="SUPFAM" id="SSF51735">
    <property type="entry name" value="NAD(P)-binding Rossmann-fold domains"/>
    <property type="match status" value="1"/>
</dbReference>
<dbReference type="PRINTS" id="PR00081">
    <property type="entry name" value="GDHRDH"/>
</dbReference>